<proteinExistence type="predicted"/>
<feature type="chain" id="PRO_5032906052" description="DUF302 domain-containing protein" evidence="1">
    <location>
        <begin position="22"/>
        <end position="181"/>
    </location>
</feature>
<dbReference type="RefSeq" id="WP_174512431.1">
    <property type="nucleotide sequence ID" value="NZ_CABFMQ020000079.1"/>
</dbReference>
<dbReference type="Gene3D" id="3.30.310.70">
    <property type="entry name" value="TT1751-like domain"/>
    <property type="match status" value="1"/>
</dbReference>
<dbReference type="SUPFAM" id="SSF103247">
    <property type="entry name" value="TT1751-like"/>
    <property type="match status" value="1"/>
</dbReference>
<comment type="caution">
    <text evidence="3">The sequence shown here is derived from an EMBL/GenBank/DDBJ whole genome shotgun (WGS) entry which is preliminary data.</text>
</comment>
<keyword evidence="1" id="KW-0732">Signal</keyword>
<evidence type="ECO:0000259" key="2">
    <source>
        <dbReference type="Pfam" id="PF03625"/>
    </source>
</evidence>
<sequence>MIALASVCLVTLIAGIEAALAAPVVTERVIEVEHVKIETTKTFEQVEAALDGALPQIDPAIAAALTNGDSGLAKKLEHGAALFIFLKRDHGAFLRSAGRSRKARQYEIGNPLTATMMTQHELAAALYAPLRVVLYQNAAGGATFEYDKPSTLFGQFGDERVAAVSRDLDAELERALRRAAE</sequence>
<dbReference type="Proteomes" id="UP000485880">
    <property type="component" value="Unassembled WGS sequence"/>
</dbReference>
<accession>A0A8B6M5M2</accession>
<evidence type="ECO:0000313" key="4">
    <source>
        <dbReference type="Proteomes" id="UP000485880"/>
    </source>
</evidence>
<evidence type="ECO:0000313" key="3">
    <source>
        <dbReference type="EMBL" id="VTZ50311.1"/>
    </source>
</evidence>
<dbReference type="AlphaFoldDB" id="A0A8B6M5M2"/>
<dbReference type="CDD" id="cd14797">
    <property type="entry name" value="DUF302"/>
    <property type="match status" value="1"/>
</dbReference>
<reference evidence="3 4" key="1">
    <citation type="submission" date="2019-05" db="EMBL/GenBank/DDBJ databases">
        <authorList>
            <person name="Farhan Ul Haque M."/>
        </authorList>
    </citation>
    <scope>NUCLEOTIDE SEQUENCE [LARGE SCALE GENOMIC DNA]</scope>
    <source>
        <strain evidence="3">2</strain>
    </source>
</reference>
<dbReference type="InterPro" id="IPR035923">
    <property type="entry name" value="TT1751-like_sf"/>
</dbReference>
<keyword evidence="4" id="KW-1185">Reference proteome</keyword>
<feature type="domain" description="DUF302" evidence="2">
    <location>
        <begin position="89"/>
        <end position="149"/>
    </location>
</feature>
<organism evidence="3 4">
    <name type="scientific">Methylocella tundrae</name>
    <dbReference type="NCBI Taxonomy" id="227605"/>
    <lineage>
        <taxon>Bacteria</taxon>
        <taxon>Pseudomonadati</taxon>
        <taxon>Pseudomonadota</taxon>
        <taxon>Alphaproteobacteria</taxon>
        <taxon>Hyphomicrobiales</taxon>
        <taxon>Beijerinckiaceae</taxon>
        <taxon>Methylocella</taxon>
    </lineage>
</organism>
<dbReference type="EMBL" id="CABFMQ020000079">
    <property type="protein sequence ID" value="VTZ50311.1"/>
    <property type="molecule type" value="Genomic_DNA"/>
</dbReference>
<dbReference type="Pfam" id="PF03625">
    <property type="entry name" value="DUF302"/>
    <property type="match status" value="1"/>
</dbReference>
<feature type="signal peptide" evidence="1">
    <location>
        <begin position="1"/>
        <end position="21"/>
    </location>
</feature>
<gene>
    <name evidence="3" type="ORF">MPC4_220041</name>
</gene>
<protein>
    <recommendedName>
        <fullName evidence="2">DUF302 domain-containing protein</fullName>
    </recommendedName>
</protein>
<evidence type="ECO:0000256" key="1">
    <source>
        <dbReference type="SAM" id="SignalP"/>
    </source>
</evidence>
<name>A0A8B6M5M2_METTU</name>
<dbReference type="InterPro" id="IPR005180">
    <property type="entry name" value="DUF302"/>
</dbReference>